<dbReference type="SUPFAM" id="SSF75005">
    <property type="entry name" value="Arabinanase/levansucrase/invertase"/>
    <property type="match status" value="1"/>
</dbReference>
<dbReference type="AlphaFoldDB" id="A0AA40ELI5"/>
<comment type="caution">
    <text evidence="5">The sequence shown here is derived from an EMBL/GenBank/DDBJ whole genome shotgun (WGS) entry which is preliminary data.</text>
</comment>
<keyword evidence="4" id="KW-0326">Glycosidase</keyword>
<keyword evidence="6" id="KW-1185">Reference proteome</keyword>
<dbReference type="PANTHER" id="PTHR43772:SF2">
    <property type="entry name" value="PUTATIVE (AFU_ORTHOLOGUE AFUA_2G04480)-RELATED"/>
    <property type="match status" value="1"/>
</dbReference>
<keyword evidence="2 5" id="KW-0378">Hydrolase</keyword>
<dbReference type="GO" id="GO:0004553">
    <property type="term" value="F:hydrolase activity, hydrolyzing O-glycosyl compounds"/>
    <property type="evidence" value="ECO:0007669"/>
    <property type="project" value="InterPro"/>
</dbReference>
<evidence type="ECO:0000256" key="1">
    <source>
        <dbReference type="ARBA" id="ARBA00009865"/>
    </source>
</evidence>
<name>A0AA40ELI5_9PEZI</name>
<dbReference type="InterPro" id="IPR052176">
    <property type="entry name" value="Glycosyl_Hydrlase_43_Enz"/>
</dbReference>
<protein>
    <submittedName>
        <fullName evidence="5">Glycosyl hydrolase</fullName>
    </submittedName>
</protein>
<dbReference type="PANTHER" id="PTHR43772">
    <property type="entry name" value="ENDO-1,4-BETA-XYLANASE"/>
    <property type="match status" value="1"/>
</dbReference>
<dbReference type="Proteomes" id="UP001172155">
    <property type="component" value="Unassembled WGS sequence"/>
</dbReference>
<accession>A0AA40ELI5</accession>
<proteinExistence type="inferred from homology"/>
<sequence>MSRQGGGSAIGVGVSDTIPGPYKDALGRPLLSNSKIDPTVFIDDDNQAYMYWGNPGLDYVRLNKDMISYSGGINAVSVSNTNFQALLPRKHPLRHQPVRHRARTYRGIVMDTQDAPFTNHPAIITYKGGDYFFYHNGALPGGSGYQRSIAVEKFGYGPNSAIPNMRITAAGAPQIGALDPYFRVEAGTIAFSSGLMTVKGVDFGAARPASVNLRVAGGENRAKVELRLGARRGR</sequence>
<keyword evidence="3" id="KW-0119">Carbohydrate metabolism</keyword>
<evidence type="ECO:0000256" key="2">
    <source>
        <dbReference type="ARBA" id="ARBA00022801"/>
    </source>
</evidence>
<dbReference type="InterPro" id="IPR006710">
    <property type="entry name" value="Glyco_hydro_43"/>
</dbReference>
<dbReference type="Pfam" id="PF04616">
    <property type="entry name" value="Glyco_hydro_43"/>
    <property type="match status" value="1"/>
</dbReference>
<evidence type="ECO:0000313" key="6">
    <source>
        <dbReference type="Proteomes" id="UP001172155"/>
    </source>
</evidence>
<evidence type="ECO:0000256" key="3">
    <source>
        <dbReference type="ARBA" id="ARBA00023277"/>
    </source>
</evidence>
<gene>
    <name evidence="5" type="ORF">B0T18DRAFT_449820</name>
</gene>
<dbReference type="Gene3D" id="2.115.10.20">
    <property type="entry name" value="Glycosyl hydrolase domain, family 43"/>
    <property type="match status" value="2"/>
</dbReference>
<comment type="similarity">
    <text evidence="1">Belongs to the glycosyl hydrolase 43 family.</text>
</comment>
<dbReference type="GO" id="GO:0005975">
    <property type="term" value="P:carbohydrate metabolic process"/>
    <property type="evidence" value="ECO:0007669"/>
    <property type="project" value="InterPro"/>
</dbReference>
<reference evidence="5" key="1">
    <citation type="submission" date="2023-06" db="EMBL/GenBank/DDBJ databases">
        <title>Genome-scale phylogeny and comparative genomics of the fungal order Sordariales.</title>
        <authorList>
            <consortium name="Lawrence Berkeley National Laboratory"/>
            <person name="Hensen N."/>
            <person name="Bonometti L."/>
            <person name="Westerberg I."/>
            <person name="Brannstrom I.O."/>
            <person name="Guillou S."/>
            <person name="Cros-Aarteil S."/>
            <person name="Calhoun S."/>
            <person name="Haridas S."/>
            <person name="Kuo A."/>
            <person name="Mondo S."/>
            <person name="Pangilinan J."/>
            <person name="Riley R."/>
            <person name="LaButti K."/>
            <person name="Andreopoulos B."/>
            <person name="Lipzen A."/>
            <person name="Chen C."/>
            <person name="Yanf M."/>
            <person name="Daum C."/>
            <person name="Ng V."/>
            <person name="Clum A."/>
            <person name="Steindorff A."/>
            <person name="Ohm R."/>
            <person name="Martin F."/>
            <person name="Silar P."/>
            <person name="Natvig D."/>
            <person name="Lalanne C."/>
            <person name="Gautier V."/>
            <person name="Ament-velasquez S.L."/>
            <person name="Kruys A."/>
            <person name="Hutchinson M.I."/>
            <person name="Powell A.J."/>
            <person name="Barry K."/>
            <person name="Miller A.N."/>
            <person name="Grigoriev I.V."/>
            <person name="Debuchy R."/>
            <person name="Gladieux P."/>
            <person name="Thoren M.H."/>
            <person name="Johannesson H."/>
        </authorList>
    </citation>
    <scope>NUCLEOTIDE SEQUENCE</scope>
    <source>
        <strain evidence="5">SMH3187-1</strain>
    </source>
</reference>
<evidence type="ECO:0000313" key="5">
    <source>
        <dbReference type="EMBL" id="KAK0741484.1"/>
    </source>
</evidence>
<dbReference type="InterPro" id="IPR023296">
    <property type="entry name" value="Glyco_hydro_beta-prop_sf"/>
</dbReference>
<dbReference type="EMBL" id="JAUKUD010000006">
    <property type="protein sequence ID" value="KAK0741484.1"/>
    <property type="molecule type" value="Genomic_DNA"/>
</dbReference>
<evidence type="ECO:0000256" key="4">
    <source>
        <dbReference type="ARBA" id="ARBA00023295"/>
    </source>
</evidence>
<organism evidence="5 6">
    <name type="scientific">Schizothecium vesticola</name>
    <dbReference type="NCBI Taxonomy" id="314040"/>
    <lineage>
        <taxon>Eukaryota</taxon>
        <taxon>Fungi</taxon>
        <taxon>Dikarya</taxon>
        <taxon>Ascomycota</taxon>
        <taxon>Pezizomycotina</taxon>
        <taxon>Sordariomycetes</taxon>
        <taxon>Sordariomycetidae</taxon>
        <taxon>Sordariales</taxon>
        <taxon>Schizotheciaceae</taxon>
        <taxon>Schizothecium</taxon>
    </lineage>
</organism>